<protein>
    <submittedName>
        <fullName evidence="2">Copia protein</fullName>
    </submittedName>
</protein>
<dbReference type="EMBL" id="LBMM01013868">
    <property type="protein sequence ID" value="KMQ85447.1"/>
    <property type="molecule type" value="Genomic_DNA"/>
</dbReference>
<dbReference type="Proteomes" id="UP000036403">
    <property type="component" value="Unassembled WGS sequence"/>
</dbReference>
<accession>A0A0J7K538</accession>
<reference evidence="2 3" key="1">
    <citation type="submission" date="2015-04" db="EMBL/GenBank/DDBJ databases">
        <title>Lasius niger genome sequencing.</title>
        <authorList>
            <person name="Konorov E.A."/>
            <person name="Nikitin M.A."/>
            <person name="Kirill M.V."/>
            <person name="Chang P."/>
        </authorList>
    </citation>
    <scope>NUCLEOTIDE SEQUENCE [LARGE SCALE GENOMIC DNA]</scope>
    <source>
        <tissue evidence="2">Whole</tissue>
    </source>
</reference>
<feature type="region of interest" description="Disordered" evidence="1">
    <location>
        <begin position="153"/>
        <end position="175"/>
    </location>
</feature>
<dbReference type="PANTHER" id="PTHR47481">
    <property type="match status" value="1"/>
</dbReference>
<proteinExistence type="predicted"/>
<dbReference type="Pfam" id="PF14223">
    <property type="entry name" value="Retrotran_gag_2"/>
    <property type="match status" value="1"/>
</dbReference>
<dbReference type="AlphaFoldDB" id="A0A0J7K538"/>
<comment type="caution">
    <text evidence="2">The sequence shown here is derived from an EMBL/GenBank/DDBJ whole genome shotgun (WGS) entry which is preliminary data.</text>
</comment>
<sequence>MKEDSVAQRIIATSVTEPVLLHIISCPSSKQMGDNLCAVYENKTDTSVHMLQRQWFSFVKDPADDMATHVSKIQDICHRLKALGEDITDNMMMTKILMTLPSCYDHFATAWESTALDQRTLSNLTSRLIMEEARKNSQDKQVNGALVAQARSAVRGKKDPVKNKKKRKTSCMIDL</sequence>
<keyword evidence="3" id="KW-1185">Reference proteome</keyword>
<dbReference type="PANTHER" id="PTHR47481:SF7">
    <property type="entry name" value="CCHC-TYPE DOMAIN-CONTAINING PROTEIN"/>
    <property type="match status" value="1"/>
</dbReference>
<name>A0A0J7K538_LASNI</name>
<evidence type="ECO:0000313" key="3">
    <source>
        <dbReference type="Proteomes" id="UP000036403"/>
    </source>
</evidence>
<dbReference type="PaxDb" id="67767-A0A0J7K538"/>
<gene>
    <name evidence="2" type="ORF">RF55_16005</name>
</gene>
<dbReference type="OrthoDB" id="7554908at2759"/>
<evidence type="ECO:0000313" key="2">
    <source>
        <dbReference type="EMBL" id="KMQ85447.1"/>
    </source>
</evidence>
<organism evidence="2 3">
    <name type="scientific">Lasius niger</name>
    <name type="common">Black garden ant</name>
    <dbReference type="NCBI Taxonomy" id="67767"/>
    <lineage>
        <taxon>Eukaryota</taxon>
        <taxon>Metazoa</taxon>
        <taxon>Ecdysozoa</taxon>
        <taxon>Arthropoda</taxon>
        <taxon>Hexapoda</taxon>
        <taxon>Insecta</taxon>
        <taxon>Pterygota</taxon>
        <taxon>Neoptera</taxon>
        <taxon>Endopterygota</taxon>
        <taxon>Hymenoptera</taxon>
        <taxon>Apocrita</taxon>
        <taxon>Aculeata</taxon>
        <taxon>Formicoidea</taxon>
        <taxon>Formicidae</taxon>
        <taxon>Formicinae</taxon>
        <taxon>Lasius</taxon>
        <taxon>Lasius</taxon>
    </lineage>
</organism>
<evidence type="ECO:0000256" key="1">
    <source>
        <dbReference type="SAM" id="MobiDB-lite"/>
    </source>
</evidence>